<dbReference type="InterPro" id="IPR007829">
    <property type="entry name" value="TM2"/>
</dbReference>
<dbReference type="EMBL" id="FMAQ01000004">
    <property type="protein sequence ID" value="SCC06190.1"/>
    <property type="molecule type" value="Genomic_DNA"/>
</dbReference>
<dbReference type="Proteomes" id="UP000199670">
    <property type="component" value="Unassembled WGS sequence"/>
</dbReference>
<dbReference type="STRING" id="1798182.GA0061081_104157"/>
<reference evidence="8" key="1">
    <citation type="submission" date="2016-08" db="EMBL/GenBank/DDBJ databases">
        <authorList>
            <person name="Varghese N."/>
            <person name="Submissions Spin"/>
        </authorList>
    </citation>
    <scope>NUCLEOTIDE SEQUENCE [LARGE SCALE GENOMIC DNA]</scope>
    <source>
        <strain evidence="8">R-53248</strain>
    </source>
</reference>
<keyword evidence="8" id="KW-1185">Reference proteome</keyword>
<comment type="subcellular location">
    <subcellularLocation>
        <location evidence="1">Membrane</location>
        <topology evidence="1">Multi-pass membrane protein</topology>
    </subcellularLocation>
</comment>
<evidence type="ECO:0000256" key="4">
    <source>
        <dbReference type="ARBA" id="ARBA00023136"/>
    </source>
</evidence>
<evidence type="ECO:0000256" key="2">
    <source>
        <dbReference type="ARBA" id="ARBA00022692"/>
    </source>
</evidence>
<dbReference type="Pfam" id="PF05154">
    <property type="entry name" value="TM2"/>
    <property type="match status" value="1"/>
</dbReference>
<evidence type="ECO:0000313" key="7">
    <source>
        <dbReference type="EMBL" id="SCC06190.1"/>
    </source>
</evidence>
<sequence>METNSDFVGSNRSVVVTLLLWFFFGTFGIYRMYLGKVGTGILMLILTLLAFLTFVFFIGIFIFLGLFIWWIIDLVRILKSPKMANMP</sequence>
<keyword evidence="3 5" id="KW-1133">Transmembrane helix</keyword>
<dbReference type="RefSeq" id="WP_091348136.1">
    <property type="nucleotide sequence ID" value="NZ_FMAQ01000004.1"/>
</dbReference>
<evidence type="ECO:0000256" key="5">
    <source>
        <dbReference type="SAM" id="Phobius"/>
    </source>
</evidence>
<evidence type="ECO:0000256" key="1">
    <source>
        <dbReference type="ARBA" id="ARBA00004141"/>
    </source>
</evidence>
<proteinExistence type="predicted"/>
<feature type="transmembrane region" description="Helical" evidence="5">
    <location>
        <begin position="12"/>
        <end position="30"/>
    </location>
</feature>
<feature type="domain" description="TM2" evidence="6">
    <location>
        <begin position="11"/>
        <end position="74"/>
    </location>
</feature>
<gene>
    <name evidence="7" type="ORF">GA0061081_104157</name>
</gene>
<protein>
    <submittedName>
        <fullName evidence="7">TM2 domain-containing protein</fullName>
    </submittedName>
</protein>
<feature type="transmembrane region" description="Helical" evidence="5">
    <location>
        <begin position="42"/>
        <end position="72"/>
    </location>
</feature>
<organism evidence="7 8">
    <name type="scientific">Gilliamella bombicola</name>
    <dbReference type="NCBI Taxonomy" id="1798182"/>
    <lineage>
        <taxon>Bacteria</taxon>
        <taxon>Pseudomonadati</taxon>
        <taxon>Pseudomonadota</taxon>
        <taxon>Gammaproteobacteria</taxon>
        <taxon>Orbales</taxon>
        <taxon>Orbaceae</taxon>
        <taxon>Gilliamella</taxon>
    </lineage>
</organism>
<keyword evidence="2 5" id="KW-0812">Transmembrane</keyword>
<evidence type="ECO:0000313" key="8">
    <source>
        <dbReference type="Proteomes" id="UP000199670"/>
    </source>
</evidence>
<accession>A0A1C4BH80</accession>
<name>A0A1C4BH80_9GAMM</name>
<evidence type="ECO:0000256" key="3">
    <source>
        <dbReference type="ARBA" id="ARBA00022989"/>
    </source>
</evidence>
<dbReference type="GO" id="GO:0016020">
    <property type="term" value="C:membrane"/>
    <property type="evidence" value="ECO:0007669"/>
    <property type="project" value="UniProtKB-SubCell"/>
</dbReference>
<evidence type="ECO:0000259" key="6">
    <source>
        <dbReference type="Pfam" id="PF05154"/>
    </source>
</evidence>
<keyword evidence="4 5" id="KW-0472">Membrane</keyword>
<dbReference type="AlphaFoldDB" id="A0A1C4BH80"/>